<dbReference type="Gene3D" id="3.40.50.150">
    <property type="entry name" value="Vaccinia Virus protein VP39"/>
    <property type="match status" value="1"/>
</dbReference>
<keyword evidence="4" id="KW-1185">Reference proteome</keyword>
<evidence type="ECO:0000259" key="2">
    <source>
        <dbReference type="PROSITE" id="PS50851"/>
    </source>
</evidence>
<dbReference type="InterPro" id="IPR002545">
    <property type="entry name" value="CheW-lke_dom"/>
</dbReference>
<dbReference type="InterPro" id="IPR029063">
    <property type="entry name" value="SAM-dependent_MTases_sf"/>
</dbReference>
<dbReference type="EMBL" id="CP001843">
    <property type="protein sequence ID" value="AEF86836.1"/>
    <property type="molecule type" value="Genomic_DNA"/>
</dbReference>
<evidence type="ECO:0000313" key="3">
    <source>
        <dbReference type="EMBL" id="AEF86836.1"/>
    </source>
</evidence>
<sequence>MAVIRDLAEVNAELQEQMERTDTVDFKMITFSLAGKDYAVDIMNVKEIAKADKFTYVPNAASFVRGVYNLRGDIIPIVDLRTFFHLPTDKKKDGLENMLILRIEDRVYGTIVDKIDRVVGINSDSIQPPHPIFGDINIKYISGVVEKQGELFIILDVIRIFTQSEEDKAKPRGQAIQEASVSPAPDNFFPAPQSAAAAALPEPPRDSDLQFVKESLGALKRFTAGPYNDTWVRKRFADWATTHGGSDLQLKNASEAEEFLKPFYSPSTGAFWNDDFAYTLKAALPDMPSNSIQVWNLGCGKGYETFSLACILKSRYPDGHIKVWANDNDIMAISSAPNMIFDLEDVPEYCRGFMSKGKNGYSFSPAIKDSILFEYHDVLNENPLPELDIILARDLISFFNEQQQGKIFADFSEKLKTRGVIILGTNEELPEGEWLSIGKSGVSAFMRA</sequence>
<dbReference type="Pfam" id="PF01739">
    <property type="entry name" value="CheR"/>
    <property type="match status" value="1"/>
</dbReference>
<dbReference type="PANTHER" id="PTHR22617:SF23">
    <property type="entry name" value="CHEMOTAXIS PROTEIN CHEW"/>
    <property type="match status" value="1"/>
</dbReference>
<dbReference type="PROSITE" id="PS50123">
    <property type="entry name" value="CHER"/>
    <property type="match status" value="1"/>
</dbReference>
<reference evidence="4" key="1">
    <citation type="submission" date="2009-12" db="EMBL/GenBank/DDBJ databases">
        <title>Complete sequence of Treponema primitia strain ZAS-2.</title>
        <authorList>
            <person name="Tetu S.G."/>
            <person name="Matson E."/>
            <person name="Ren Q."/>
            <person name="Seshadri R."/>
            <person name="Elbourne L."/>
            <person name="Hassan K.A."/>
            <person name="Durkin A."/>
            <person name="Radune D."/>
            <person name="Mohamoud Y."/>
            <person name="Shay R."/>
            <person name="Jin S."/>
            <person name="Zhang X."/>
            <person name="Lucey K."/>
            <person name="Ballor N.R."/>
            <person name="Ottesen E."/>
            <person name="Rosenthal R."/>
            <person name="Allen A."/>
            <person name="Leadbetter J.R."/>
            <person name="Paulsen I.T."/>
        </authorList>
    </citation>
    <scope>NUCLEOTIDE SEQUENCE [LARGE SCALE GENOMIC DNA]</scope>
    <source>
        <strain evidence="4">ATCC BAA-887 / DSM 12427 / ZAS-2</strain>
    </source>
</reference>
<dbReference type="STRING" id="545694.TREPR_2971"/>
<dbReference type="RefSeq" id="WP_015707284.1">
    <property type="nucleotide sequence ID" value="NC_015578.1"/>
</dbReference>
<dbReference type="InterPro" id="IPR039315">
    <property type="entry name" value="CheW"/>
</dbReference>
<feature type="domain" description="CheW-like" evidence="2">
    <location>
        <begin position="25"/>
        <end position="166"/>
    </location>
</feature>
<dbReference type="GO" id="GO:0008757">
    <property type="term" value="F:S-adenosylmethionine-dependent methyltransferase activity"/>
    <property type="evidence" value="ECO:0007669"/>
    <property type="project" value="InterPro"/>
</dbReference>
<dbReference type="PANTHER" id="PTHR22617">
    <property type="entry name" value="CHEMOTAXIS SENSOR HISTIDINE KINASE-RELATED"/>
    <property type="match status" value="1"/>
</dbReference>
<evidence type="ECO:0000259" key="1">
    <source>
        <dbReference type="PROSITE" id="PS50123"/>
    </source>
</evidence>
<dbReference type="Gene3D" id="2.30.30.40">
    <property type="entry name" value="SH3 Domains"/>
    <property type="match status" value="1"/>
</dbReference>
<dbReference type="PRINTS" id="PR00996">
    <property type="entry name" value="CHERMTFRASE"/>
</dbReference>
<dbReference type="SUPFAM" id="SSF53335">
    <property type="entry name" value="S-adenosyl-L-methionine-dependent methyltransferases"/>
    <property type="match status" value="1"/>
</dbReference>
<reference evidence="3 4" key="2">
    <citation type="journal article" date="2011" name="ISME J.">
        <title>RNA-seq reveals cooperative metabolic interactions between two termite-gut spirochete species in co-culture.</title>
        <authorList>
            <person name="Rosenthal A.Z."/>
            <person name="Matson E.G."/>
            <person name="Eldar A."/>
            <person name="Leadbetter J.R."/>
        </authorList>
    </citation>
    <scope>NUCLEOTIDE SEQUENCE [LARGE SCALE GENOMIC DNA]</scope>
    <source>
        <strain evidence="4">ATCC BAA-887 / DSM 12427 / ZAS-2</strain>
    </source>
</reference>
<name>F5YNL2_TREPZ</name>
<dbReference type="HOGENOM" id="CLU_597086_0_0_12"/>
<dbReference type="KEGG" id="tpi:TREPR_2971"/>
<dbReference type="GO" id="GO:0006935">
    <property type="term" value="P:chemotaxis"/>
    <property type="evidence" value="ECO:0007669"/>
    <property type="project" value="InterPro"/>
</dbReference>
<dbReference type="SMART" id="SM00260">
    <property type="entry name" value="CheW"/>
    <property type="match status" value="1"/>
</dbReference>
<organism evidence="3 4">
    <name type="scientific">Treponema primitia (strain ATCC BAA-887 / DSM 12427 / ZAS-2)</name>
    <dbReference type="NCBI Taxonomy" id="545694"/>
    <lineage>
        <taxon>Bacteria</taxon>
        <taxon>Pseudomonadati</taxon>
        <taxon>Spirochaetota</taxon>
        <taxon>Spirochaetia</taxon>
        <taxon>Spirochaetales</taxon>
        <taxon>Treponemataceae</taxon>
        <taxon>Treponema</taxon>
    </lineage>
</organism>
<gene>
    <name evidence="3" type="ordered locus">TREPR_2971</name>
</gene>
<dbReference type="GO" id="GO:0005829">
    <property type="term" value="C:cytosol"/>
    <property type="evidence" value="ECO:0007669"/>
    <property type="project" value="TreeGrafter"/>
</dbReference>
<dbReference type="eggNOG" id="COG0835">
    <property type="taxonomic scope" value="Bacteria"/>
</dbReference>
<dbReference type="SMART" id="SM00138">
    <property type="entry name" value="MeTrc"/>
    <property type="match status" value="1"/>
</dbReference>
<proteinExistence type="predicted"/>
<dbReference type="eggNOG" id="COG1352">
    <property type="taxonomic scope" value="Bacteria"/>
</dbReference>
<dbReference type="CDD" id="cd00732">
    <property type="entry name" value="CheW"/>
    <property type="match status" value="1"/>
</dbReference>
<dbReference type="Gene3D" id="2.40.50.180">
    <property type="entry name" value="CheA-289, Domain 4"/>
    <property type="match status" value="1"/>
</dbReference>
<dbReference type="AlphaFoldDB" id="F5YNL2"/>
<dbReference type="SUPFAM" id="SSF50341">
    <property type="entry name" value="CheW-like"/>
    <property type="match status" value="1"/>
</dbReference>
<dbReference type="PROSITE" id="PS50851">
    <property type="entry name" value="CHEW"/>
    <property type="match status" value="1"/>
</dbReference>
<accession>F5YNL2</accession>
<dbReference type="Pfam" id="PF01584">
    <property type="entry name" value="CheW"/>
    <property type="match status" value="1"/>
</dbReference>
<dbReference type="InterPro" id="IPR022642">
    <property type="entry name" value="CheR_C"/>
</dbReference>
<dbReference type="InterPro" id="IPR000780">
    <property type="entry name" value="CheR_MeTrfase"/>
</dbReference>
<dbReference type="GO" id="GO:0007165">
    <property type="term" value="P:signal transduction"/>
    <property type="evidence" value="ECO:0007669"/>
    <property type="project" value="InterPro"/>
</dbReference>
<dbReference type="Proteomes" id="UP000009223">
    <property type="component" value="Chromosome"/>
</dbReference>
<feature type="domain" description="CheR-type methyltransferase" evidence="1">
    <location>
        <begin position="251"/>
        <end position="448"/>
    </location>
</feature>
<dbReference type="OrthoDB" id="9794382at2"/>
<protein>
    <submittedName>
        <fullName evidence="3">Chemotaxis protein CheW</fullName>
    </submittedName>
</protein>
<evidence type="ECO:0000313" key="4">
    <source>
        <dbReference type="Proteomes" id="UP000009223"/>
    </source>
</evidence>
<dbReference type="InterPro" id="IPR036061">
    <property type="entry name" value="CheW-like_dom_sf"/>
</dbReference>